<dbReference type="OrthoDB" id="564646at2759"/>
<evidence type="ECO:0000313" key="7">
    <source>
        <dbReference type="Proteomes" id="UP000266861"/>
    </source>
</evidence>
<dbReference type="EC" id="2.5.1.61" evidence="2"/>
<keyword evidence="7" id="KW-1185">Reference proteome</keyword>
<dbReference type="SUPFAM" id="SSF53850">
    <property type="entry name" value="Periplasmic binding protein-like II"/>
    <property type="match status" value="1"/>
</dbReference>
<evidence type="ECO:0000256" key="1">
    <source>
        <dbReference type="ARBA" id="ARBA00005638"/>
    </source>
</evidence>
<accession>A0A397I5V6</accession>
<comment type="similarity">
    <text evidence="1">Belongs to the HMBS family.</text>
</comment>
<dbReference type="GO" id="GO:0004418">
    <property type="term" value="F:hydroxymethylbilane synthase activity"/>
    <property type="evidence" value="ECO:0007669"/>
    <property type="project" value="UniProtKB-EC"/>
</dbReference>
<dbReference type="Pfam" id="PF01379">
    <property type="entry name" value="Porphobil_deam"/>
    <property type="match status" value="1"/>
</dbReference>
<keyword evidence="4" id="KW-0627">Porphyrin biosynthesis</keyword>
<name>A0A397I5V6_9GLOM</name>
<dbReference type="PANTHER" id="PTHR11557">
    <property type="entry name" value="PORPHOBILINOGEN DEAMINASE"/>
    <property type="match status" value="1"/>
</dbReference>
<dbReference type="PANTHER" id="PTHR11557:SF0">
    <property type="entry name" value="PORPHOBILINOGEN DEAMINASE"/>
    <property type="match status" value="1"/>
</dbReference>
<evidence type="ECO:0000256" key="4">
    <source>
        <dbReference type="ARBA" id="ARBA00023244"/>
    </source>
</evidence>
<dbReference type="Proteomes" id="UP000266861">
    <property type="component" value="Unassembled WGS sequence"/>
</dbReference>
<dbReference type="STRING" id="1348612.A0A397I5V6"/>
<proteinExistence type="inferred from homology"/>
<evidence type="ECO:0000313" key="6">
    <source>
        <dbReference type="EMBL" id="RHZ71099.1"/>
    </source>
</evidence>
<protein>
    <recommendedName>
        <fullName evidence="2">hydroxymethylbilane synthase</fullName>
        <ecNumber evidence="2">2.5.1.61</ecNumber>
    </recommendedName>
</protein>
<comment type="caution">
    <text evidence="6">The sequence shown here is derived from an EMBL/GenBank/DDBJ whole genome shotgun (WGS) entry which is preliminary data.</text>
</comment>
<dbReference type="GO" id="GO:0006783">
    <property type="term" value="P:heme biosynthetic process"/>
    <property type="evidence" value="ECO:0007669"/>
    <property type="project" value="TreeGrafter"/>
</dbReference>
<gene>
    <name evidence="6" type="ORF">Glove_262g28</name>
</gene>
<dbReference type="Gene3D" id="3.40.190.10">
    <property type="entry name" value="Periplasmic binding protein-like II"/>
    <property type="match status" value="1"/>
</dbReference>
<sequence>MSTRKTFTIGSRESELALIQTTHVQNVLQLAYPDFEFPIKSMTTKGDQILNVPLYQIGEKSLFTKELETALQNNQVDLVVHSSSC</sequence>
<reference evidence="6 7" key="1">
    <citation type="submission" date="2018-08" db="EMBL/GenBank/DDBJ databases">
        <title>Genome and evolution of the arbuscular mycorrhizal fungus Diversispora epigaea (formerly Glomus versiforme) and its bacterial endosymbionts.</title>
        <authorList>
            <person name="Sun X."/>
            <person name="Fei Z."/>
            <person name="Harrison M."/>
        </authorList>
    </citation>
    <scope>NUCLEOTIDE SEQUENCE [LARGE SCALE GENOMIC DNA]</scope>
    <source>
        <strain evidence="6 7">IT104</strain>
    </source>
</reference>
<evidence type="ECO:0000256" key="3">
    <source>
        <dbReference type="ARBA" id="ARBA00022679"/>
    </source>
</evidence>
<evidence type="ECO:0000259" key="5">
    <source>
        <dbReference type="Pfam" id="PF01379"/>
    </source>
</evidence>
<feature type="domain" description="Porphobilinogen deaminase N-terminal" evidence="5">
    <location>
        <begin position="8"/>
        <end position="82"/>
    </location>
</feature>
<organism evidence="6 7">
    <name type="scientific">Diversispora epigaea</name>
    <dbReference type="NCBI Taxonomy" id="1348612"/>
    <lineage>
        <taxon>Eukaryota</taxon>
        <taxon>Fungi</taxon>
        <taxon>Fungi incertae sedis</taxon>
        <taxon>Mucoromycota</taxon>
        <taxon>Glomeromycotina</taxon>
        <taxon>Glomeromycetes</taxon>
        <taxon>Diversisporales</taxon>
        <taxon>Diversisporaceae</taxon>
        <taxon>Diversispora</taxon>
    </lineage>
</organism>
<dbReference type="EMBL" id="PQFF01000240">
    <property type="protein sequence ID" value="RHZ71099.1"/>
    <property type="molecule type" value="Genomic_DNA"/>
</dbReference>
<dbReference type="InterPro" id="IPR022417">
    <property type="entry name" value="Porphobilin_deaminase_N"/>
</dbReference>
<dbReference type="PRINTS" id="PR00151">
    <property type="entry name" value="PORPHBDMNASE"/>
</dbReference>
<dbReference type="GO" id="GO:0005737">
    <property type="term" value="C:cytoplasm"/>
    <property type="evidence" value="ECO:0007669"/>
    <property type="project" value="TreeGrafter"/>
</dbReference>
<dbReference type="AlphaFoldDB" id="A0A397I5V6"/>
<dbReference type="InterPro" id="IPR000860">
    <property type="entry name" value="HemC"/>
</dbReference>
<keyword evidence="3" id="KW-0808">Transferase</keyword>
<evidence type="ECO:0000256" key="2">
    <source>
        <dbReference type="ARBA" id="ARBA00012655"/>
    </source>
</evidence>